<reference evidence="1" key="1">
    <citation type="journal article" date="2009" name="Planta">
        <title>Expression balances of structural genes in shikimate and flavonoid biosynthesis cause a difference in proanthocyanidin accumulation in persimmon (Diospyros kaki Thunb.) fruit.</title>
        <authorList>
            <person name="Akagi T."/>
            <person name="Ikegami A."/>
            <person name="Suzuki Y."/>
            <person name="Yoshida J."/>
            <person name="Yamada M."/>
            <person name="Sato A."/>
            <person name="Yonemori K."/>
        </authorList>
    </citation>
    <scope>NUCLEOTIDE SEQUENCE</scope>
</reference>
<accession>C6L1M1</accession>
<feature type="non-terminal residue" evidence="1">
    <location>
        <position position="84"/>
    </location>
</feature>
<feature type="non-terminal residue" evidence="1">
    <location>
        <position position="1"/>
    </location>
</feature>
<dbReference type="AlphaFoldDB" id="C6L1M1"/>
<organism evidence="1">
    <name type="scientific">Diospyros kaki</name>
    <name type="common">Kaki persimmon</name>
    <name type="synonym">Diospyros chinensis</name>
    <dbReference type="NCBI Taxonomy" id="35925"/>
    <lineage>
        <taxon>Eukaryota</taxon>
        <taxon>Viridiplantae</taxon>
        <taxon>Streptophyta</taxon>
        <taxon>Embryophyta</taxon>
        <taxon>Tracheophyta</taxon>
        <taxon>Spermatophyta</taxon>
        <taxon>Magnoliopsida</taxon>
        <taxon>eudicotyledons</taxon>
        <taxon>Gunneridae</taxon>
        <taxon>Pentapetalae</taxon>
        <taxon>asterids</taxon>
        <taxon>Ericales</taxon>
        <taxon>Ebenaceae</taxon>
        <taxon>Diospyros</taxon>
    </lineage>
</organism>
<evidence type="ECO:0000313" key="1">
    <source>
        <dbReference type="EMBL" id="BAH89263.1"/>
    </source>
</evidence>
<proteinExistence type="evidence at transcript level"/>
<dbReference type="EMBL" id="AB472374">
    <property type="protein sequence ID" value="BAH89263.1"/>
    <property type="molecule type" value="mRNA"/>
</dbReference>
<gene>
    <name evidence="1" type="primary">DkDFR</name>
</gene>
<protein>
    <submittedName>
        <fullName evidence="1">Putative dihydroflavonol 4-reductase</fullName>
    </submittedName>
</protein>
<sequence length="84" mass="9426">GPGLSPLGRISGEGPHSSLYEEITEPEGKIHLLSLPMLPSMTLAKMMREKWPEYNVPSEFEGDLNKKLDTKCDVLVEEADQEWV</sequence>
<name>C6L1M1_DIOKA</name>